<dbReference type="EMBL" id="BMMI01000005">
    <property type="protein sequence ID" value="GGL70989.1"/>
    <property type="molecule type" value="Genomic_DNA"/>
</dbReference>
<sequence>MVGVGDGREVGLGLHPEVLRPEAVQADRIGLVGQYVRQAHVLVVSPLASRHGQNLAGGAGAAPPTGGDVLERPPPRGPP</sequence>
<proteinExistence type="predicted"/>
<dbReference type="Proteomes" id="UP000648663">
    <property type="component" value="Unassembled WGS sequence"/>
</dbReference>
<feature type="compositionally biased region" description="Basic and acidic residues" evidence="1">
    <location>
        <begin position="69"/>
        <end position="79"/>
    </location>
</feature>
<evidence type="ECO:0000313" key="2">
    <source>
        <dbReference type="EMBL" id="GGL70989.1"/>
    </source>
</evidence>
<organism evidence="2 3">
    <name type="scientific">Modestobacter marinus</name>
    <dbReference type="NCBI Taxonomy" id="477641"/>
    <lineage>
        <taxon>Bacteria</taxon>
        <taxon>Bacillati</taxon>
        <taxon>Actinomycetota</taxon>
        <taxon>Actinomycetes</taxon>
        <taxon>Geodermatophilales</taxon>
        <taxon>Geodermatophilaceae</taxon>
        <taxon>Modestobacter</taxon>
    </lineage>
</organism>
<evidence type="ECO:0000256" key="1">
    <source>
        <dbReference type="SAM" id="MobiDB-lite"/>
    </source>
</evidence>
<accession>A0ABQ2G1R7</accession>
<feature type="region of interest" description="Disordered" evidence="1">
    <location>
        <begin position="51"/>
        <end position="79"/>
    </location>
</feature>
<comment type="caution">
    <text evidence="2">The sequence shown here is derived from an EMBL/GenBank/DDBJ whole genome shotgun (WGS) entry which is preliminary data.</text>
</comment>
<reference evidence="3" key="1">
    <citation type="journal article" date="2019" name="Int. J. Syst. Evol. Microbiol.">
        <title>The Global Catalogue of Microorganisms (GCM) 10K type strain sequencing project: providing services to taxonomists for standard genome sequencing and annotation.</title>
        <authorList>
            <consortium name="The Broad Institute Genomics Platform"/>
            <consortium name="The Broad Institute Genome Sequencing Center for Infectious Disease"/>
            <person name="Wu L."/>
            <person name="Ma J."/>
        </authorList>
    </citation>
    <scope>NUCLEOTIDE SEQUENCE [LARGE SCALE GENOMIC DNA]</scope>
    <source>
        <strain evidence="3">CGMCC 4.5581</strain>
    </source>
</reference>
<evidence type="ECO:0000313" key="3">
    <source>
        <dbReference type="Proteomes" id="UP000648663"/>
    </source>
</evidence>
<protein>
    <submittedName>
        <fullName evidence="2">Uncharacterized protein</fullName>
    </submittedName>
</protein>
<keyword evidence="3" id="KW-1185">Reference proteome</keyword>
<name>A0ABQ2G1R7_9ACTN</name>
<gene>
    <name evidence="2" type="ORF">GCM10011589_29220</name>
</gene>